<comment type="caution">
    <text evidence="3">The sequence shown here is derived from an EMBL/GenBank/DDBJ whole genome shotgun (WGS) entry which is preliminary data.</text>
</comment>
<dbReference type="InterPro" id="IPR000182">
    <property type="entry name" value="GNAT_dom"/>
</dbReference>
<keyword evidence="3" id="KW-0808">Transferase</keyword>
<gene>
    <name evidence="3" type="ORF">ACIGW0_19615</name>
</gene>
<dbReference type="EMBL" id="JBITYT010000008">
    <property type="protein sequence ID" value="MFI9121588.1"/>
    <property type="molecule type" value="Genomic_DNA"/>
</dbReference>
<evidence type="ECO:0000313" key="4">
    <source>
        <dbReference type="Proteomes" id="UP001614391"/>
    </source>
</evidence>
<sequence>MNGHHARPGSSTMFGSVLTPSTDRPAARHSRPGRLATRLRRRFLAYGAVEFLSTHVPDDPGPGEERLLLVHARKVVGEVHYRMCARCARGVITDVALDERFRGSGLGTRALSHLRARHPGTTWHSTLTLRATRDLLRRMRIPTTSPGPLCTHAA</sequence>
<reference evidence="3 4" key="1">
    <citation type="submission" date="2024-10" db="EMBL/GenBank/DDBJ databases">
        <title>The Natural Products Discovery Center: Release of the First 8490 Sequenced Strains for Exploring Actinobacteria Biosynthetic Diversity.</title>
        <authorList>
            <person name="Kalkreuter E."/>
            <person name="Kautsar S.A."/>
            <person name="Yang D."/>
            <person name="Bader C.D."/>
            <person name="Teijaro C.N."/>
            <person name="Fluegel L."/>
            <person name="Davis C.M."/>
            <person name="Simpson J.R."/>
            <person name="Lauterbach L."/>
            <person name="Steele A.D."/>
            <person name="Gui C."/>
            <person name="Meng S."/>
            <person name="Li G."/>
            <person name="Viehrig K."/>
            <person name="Ye F."/>
            <person name="Su P."/>
            <person name="Kiefer A.F."/>
            <person name="Nichols A."/>
            <person name="Cepeda A.J."/>
            <person name="Yan W."/>
            <person name="Fan B."/>
            <person name="Jiang Y."/>
            <person name="Adhikari A."/>
            <person name="Zheng C.-J."/>
            <person name="Schuster L."/>
            <person name="Cowan T.M."/>
            <person name="Smanski M.J."/>
            <person name="Chevrette M.G."/>
            <person name="De Carvalho L.P.S."/>
            <person name="Shen B."/>
        </authorList>
    </citation>
    <scope>NUCLEOTIDE SEQUENCE [LARGE SCALE GENOMIC DNA]</scope>
    <source>
        <strain evidence="3 4">NPDC053346</strain>
    </source>
</reference>
<dbReference type="InterPro" id="IPR016181">
    <property type="entry name" value="Acyl_CoA_acyltransferase"/>
</dbReference>
<keyword evidence="3" id="KW-0012">Acyltransferase</keyword>
<name>A0ABW8CVH2_STRBI</name>
<feature type="compositionally biased region" description="Polar residues" evidence="1">
    <location>
        <begin position="9"/>
        <end position="22"/>
    </location>
</feature>
<evidence type="ECO:0000259" key="2">
    <source>
        <dbReference type="Pfam" id="PF00583"/>
    </source>
</evidence>
<proteinExistence type="predicted"/>
<evidence type="ECO:0000313" key="3">
    <source>
        <dbReference type="EMBL" id="MFI9121588.1"/>
    </source>
</evidence>
<feature type="region of interest" description="Disordered" evidence="1">
    <location>
        <begin position="1"/>
        <end position="33"/>
    </location>
</feature>
<protein>
    <submittedName>
        <fullName evidence="3">GNAT family N-acetyltransferase</fullName>
        <ecNumber evidence="3">2.3.1.-</ecNumber>
    </submittedName>
</protein>
<dbReference type="Proteomes" id="UP001614391">
    <property type="component" value="Unassembled WGS sequence"/>
</dbReference>
<evidence type="ECO:0000256" key="1">
    <source>
        <dbReference type="SAM" id="MobiDB-lite"/>
    </source>
</evidence>
<organism evidence="3 4">
    <name type="scientific">Streptomyces bikiniensis</name>
    <dbReference type="NCBI Taxonomy" id="1896"/>
    <lineage>
        <taxon>Bacteria</taxon>
        <taxon>Bacillati</taxon>
        <taxon>Actinomycetota</taxon>
        <taxon>Actinomycetes</taxon>
        <taxon>Kitasatosporales</taxon>
        <taxon>Streptomycetaceae</taxon>
        <taxon>Streptomyces</taxon>
    </lineage>
</organism>
<dbReference type="GO" id="GO:0016746">
    <property type="term" value="F:acyltransferase activity"/>
    <property type="evidence" value="ECO:0007669"/>
    <property type="project" value="UniProtKB-KW"/>
</dbReference>
<accession>A0ABW8CVH2</accession>
<dbReference type="RefSeq" id="WP_399616380.1">
    <property type="nucleotide sequence ID" value="NZ_JBITYT010000008.1"/>
</dbReference>
<feature type="domain" description="N-acetyltransferase" evidence="2">
    <location>
        <begin position="65"/>
        <end position="116"/>
    </location>
</feature>
<dbReference type="EC" id="2.3.1.-" evidence="3"/>
<dbReference type="Pfam" id="PF00583">
    <property type="entry name" value="Acetyltransf_1"/>
    <property type="match status" value="1"/>
</dbReference>
<dbReference type="CDD" id="cd04301">
    <property type="entry name" value="NAT_SF"/>
    <property type="match status" value="1"/>
</dbReference>
<dbReference type="Gene3D" id="3.40.630.30">
    <property type="match status" value="1"/>
</dbReference>
<keyword evidence="4" id="KW-1185">Reference proteome</keyword>
<dbReference type="SUPFAM" id="SSF55729">
    <property type="entry name" value="Acyl-CoA N-acyltransferases (Nat)"/>
    <property type="match status" value="1"/>
</dbReference>